<evidence type="ECO:0000256" key="4">
    <source>
        <dbReference type="ARBA" id="ARBA00022806"/>
    </source>
</evidence>
<dbReference type="EMBL" id="ML136643">
    <property type="protein sequence ID" value="RVE55660.1"/>
    <property type="molecule type" value="Genomic_DNA"/>
</dbReference>
<dbReference type="PANTHER" id="PTHR47959:SF21">
    <property type="entry name" value="DEAD-BOX HELICASE 56"/>
    <property type="match status" value="1"/>
</dbReference>
<accession>A0A3S2PME6</accession>
<keyword evidence="4" id="KW-0347">Helicase</keyword>
<reference evidence="10 11" key="2">
    <citation type="submission" date="2019-01" db="EMBL/GenBank/DDBJ databases">
        <title>A chromosome length genome reference of the Java medaka (oryzias javanicus).</title>
        <authorList>
            <person name="Herpin A."/>
            <person name="Takehana Y."/>
            <person name="Naruse K."/>
            <person name="Ansai S."/>
            <person name="Kawaguchi M."/>
        </authorList>
    </citation>
    <scope>NUCLEOTIDE SEQUENCE [LARGE SCALE GENOMIC DNA]</scope>
    <source>
        <strain evidence="10">RS831</strain>
        <tissue evidence="10">Whole body</tissue>
    </source>
</reference>
<evidence type="ECO:0000256" key="1">
    <source>
        <dbReference type="ARBA" id="ARBA00012552"/>
    </source>
</evidence>
<evidence type="ECO:0000313" key="11">
    <source>
        <dbReference type="Proteomes" id="UP000283210"/>
    </source>
</evidence>
<dbReference type="GO" id="GO:0003724">
    <property type="term" value="F:RNA helicase activity"/>
    <property type="evidence" value="ECO:0007669"/>
    <property type="project" value="UniProtKB-EC"/>
</dbReference>
<dbReference type="PANTHER" id="PTHR47959">
    <property type="entry name" value="ATP-DEPENDENT RNA HELICASE RHLE-RELATED"/>
    <property type="match status" value="1"/>
</dbReference>
<dbReference type="InterPro" id="IPR014001">
    <property type="entry name" value="Helicase_ATP-bd"/>
</dbReference>
<name>A0A3S2PME6_ORYJA</name>
<gene>
    <name evidence="10" type="ORF">OJAV_G00234180</name>
</gene>
<evidence type="ECO:0000259" key="9">
    <source>
        <dbReference type="PROSITE" id="PS51192"/>
    </source>
</evidence>
<dbReference type="OrthoDB" id="1191041at2759"/>
<comment type="catalytic activity">
    <reaction evidence="7">
        <text>ATP + H2O = ADP + phosphate + H(+)</text>
        <dbReference type="Rhea" id="RHEA:13065"/>
        <dbReference type="ChEBI" id="CHEBI:15377"/>
        <dbReference type="ChEBI" id="CHEBI:15378"/>
        <dbReference type="ChEBI" id="CHEBI:30616"/>
        <dbReference type="ChEBI" id="CHEBI:43474"/>
        <dbReference type="ChEBI" id="CHEBI:456216"/>
        <dbReference type="EC" id="3.6.4.13"/>
    </reaction>
</comment>
<dbReference type="InterPro" id="IPR050079">
    <property type="entry name" value="DEAD_box_RNA_helicase"/>
</dbReference>
<evidence type="ECO:0000256" key="2">
    <source>
        <dbReference type="ARBA" id="ARBA00022741"/>
    </source>
</evidence>
<proteinExistence type="predicted"/>
<keyword evidence="11" id="KW-1185">Reference proteome</keyword>
<protein>
    <recommendedName>
        <fullName evidence="1">RNA helicase</fullName>
        <ecNumber evidence="1">3.6.4.13</ecNumber>
    </recommendedName>
</protein>
<evidence type="ECO:0000256" key="7">
    <source>
        <dbReference type="ARBA" id="ARBA00047984"/>
    </source>
</evidence>
<evidence type="ECO:0000256" key="6">
    <source>
        <dbReference type="ARBA" id="ARBA00022884"/>
    </source>
</evidence>
<organism evidence="10 11">
    <name type="scientific">Oryzias javanicus</name>
    <name type="common">Javanese ricefish</name>
    <name type="synonym">Aplocheilus javanicus</name>
    <dbReference type="NCBI Taxonomy" id="123683"/>
    <lineage>
        <taxon>Eukaryota</taxon>
        <taxon>Metazoa</taxon>
        <taxon>Chordata</taxon>
        <taxon>Craniata</taxon>
        <taxon>Vertebrata</taxon>
        <taxon>Euteleostomi</taxon>
        <taxon>Actinopterygii</taxon>
        <taxon>Neopterygii</taxon>
        <taxon>Teleostei</taxon>
        <taxon>Neoteleostei</taxon>
        <taxon>Acanthomorphata</taxon>
        <taxon>Ovalentaria</taxon>
        <taxon>Atherinomorphae</taxon>
        <taxon>Beloniformes</taxon>
        <taxon>Adrianichthyidae</taxon>
        <taxon>Oryziinae</taxon>
        <taxon>Oryzias</taxon>
    </lineage>
</organism>
<evidence type="ECO:0000256" key="8">
    <source>
        <dbReference type="SAM" id="MobiDB-lite"/>
    </source>
</evidence>
<sequence length="246" mass="26397">MFGGNAEGLQTPGRSVIKLLSLEILRSIKLESSPVSMDSFNGRMLIKPFIGAERRRRSALLLRRSPQKAAWTPQIQTEKQQKTAGGGGSGLVSAHPDPGESRSSGSGGEGPSGWSSDRVWENRRLRRSHHPAHPDLQTERPGAGGQGAGPGSDQRAGPAGPDRDEAADVRVADISSKADVSSQRPILMEKPDVVVGTPSRVLAHINAHNLDLQASLEVLVVDEADLIFWFGFEADLKSLLCHLPKI</sequence>
<dbReference type="SUPFAM" id="SSF52540">
    <property type="entry name" value="P-loop containing nucleoside triphosphate hydrolases"/>
    <property type="match status" value="1"/>
</dbReference>
<keyword evidence="5" id="KW-0067">ATP-binding</keyword>
<dbReference type="GO" id="GO:0016787">
    <property type="term" value="F:hydrolase activity"/>
    <property type="evidence" value="ECO:0007669"/>
    <property type="project" value="UniProtKB-KW"/>
</dbReference>
<dbReference type="GO" id="GO:0005829">
    <property type="term" value="C:cytosol"/>
    <property type="evidence" value="ECO:0007669"/>
    <property type="project" value="TreeGrafter"/>
</dbReference>
<evidence type="ECO:0000256" key="5">
    <source>
        <dbReference type="ARBA" id="ARBA00022840"/>
    </source>
</evidence>
<dbReference type="Proteomes" id="UP000283210">
    <property type="component" value="Unassembled WGS sequence"/>
</dbReference>
<dbReference type="Gene3D" id="3.40.50.300">
    <property type="entry name" value="P-loop containing nucleotide triphosphate hydrolases"/>
    <property type="match status" value="1"/>
</dbReference>
<dbReference type="EC" id="3.6.4.13" evidence="1"/>
<dbReference type="InterPro" id="IPR011545">
    <property type="entry name" value="DEAD/DEAH_box_helicase_dom"/>
</dbReference>
<feature type="region of interest" description="Disordered" evidence="8">
    <location>
        <begin position="64"/>
        <end position="117"/>
    </location>
</feature>
<dbReference type="AlphaFoldDB" id="A0A3S2PME6"/>
<evidence type="ECO:0000313" key="10">
    <source>
        <dbReference type="EMBL" id="RVE55660.1"/>
    </source>
</evidence>
<dbReference type="PROSITE" id="PS51192">
    <property type="entry name" value="HELICASE_ATP_BIND_1"/>
    <property type="match status" value="1"/>
</dbReference>
<reference evidence="10 11" key="1">
    <citation type="submission" date="2018-11" db="EMBL/GenBank/DDBJ databases">
        <authorList>
            <person name="Lopez-Roques C."/>
            <person name="Donnadieu C."/>
            <person name="Bouchez O."/>
            <person name="Klopp C."/>
            <person name="Cabau C."/>
            <person name="Zahm M."/>
        </authorList>
    </citation>
    <scope>NUCLEOTIDE SEQUENCE [LARGE SCALE GENOMIC DNA]</scope>
    <source>
        <strain evidence="10">RS831</strain>
        <tissue evidence="10">Whole body</tissue>
    </source>
</reference>
<evidence type="ECO:0000256" key="3">
    <source>
        <dbReference type="ARBA" id="ARBA00022801"/>
    </source>
</evidence>
<dbReference type="InterPro" id="IPR027417">
    <property type="entry name" value="P-loop_NTPase"/>
</dbReference>
<dbReference type="Pfam" id="PF00270">
    <property type="entry name" value="DEAD"/>
    <property type="match status" value="1"/>
</dbReference>
<keyword evidence="2" id="KW-0547">Nucleotide-binding</keyword>
<dbReference type="GO" id="GO:0005524">
    <property type="term" value="F:ATP binding"/>
    <property type="evidence" value="ECO:0007669"/>
    <property type="project" value="UniProtKB-KW"/>
</dbReference>
<feature type="region of interest" description="Disordered" evidence="8">
    <location>
        <begin position="129"/>
        <end position="165"/>
    </location>
</feature>
<dbReference type="GO" id="GO:0003723">
    <property type="term" value="F:RNA binding"/>
    <property type="evidence" value="ECO:0007669"/>
    <property type="project" value="UniProtKB-KW"/>
</dbReference>
<keyword evidence="3" id="KW-0378">Hydrolase</keyword>
<feature type="domain" description="Helicase ATP-binding" evidence="9">
    <location>
        <begin position="170"/>
        <end position="246"/>
    </location>
</feature>
<keyword evidence="6" id="KW-0694">RNA-binding</keyword>